<dbReference type="PANTHER" id="PTHR30582">
    <property type="entry name" value="L,D-TRANSPEPTIDASE"/>
    <property type="match status" value="1"/>
</dbReference>
<gene>
    <name evidence="8" type="ORF">FC43_GL001846</name>
</gene>
<evidence type="ECO:0000259" key="7">
    <source>
        <dbReference type="PROSITE" id="PS52029"/>
    </source>
</evidence>
<dbReference type="Proteomes" id="UP000050816">
    <property type="component" value="Unassembled WGS sequence"/>
</dbReference>
<evidence type="ECO:0000256" key="4">
    <source>
        <dbReference type="ARBA" id="ARBA00022984"/>
    </source>
</evidence>
<dbReference type="RefSeq" id="WP_056955127.1">
    <property type="nucleotide sequence ID" value="NZ_AZFK01000052.1"/>
</dbReference>
<dbReference type="GO" id="GO:0005576">
    <property type="term" value="C:extracellular region"/>
    <property type="evidence" value="ECO:0007669"/>
    <property type="project" value="TreeGrafter"/>
</dbReference>
<dbReference type="AlphaFoldDB" id="A0A0R1UE51"/>
<feature type="active site" description="Nucleophile" evidence="6">
    <location>
        <position position="438"/>
    </location>
</feature>
<dbReference type="SUPFAM" id="SSF143985">
    <property type="entry name" value="L,D-transpeptidase pre-catalytic domain-like"/>
    <property type="match status" value="1"/>
</dbReference>
<dbReference type="GO" id="GO:0071555">
    <property type="term" value="P:cell wall organization"/>
    <property type="evidence" value="ECO:0007669"/>
    <property type="project" value="UniProtKB-UniRule"/>
</dbReference>
<evidence type="ECO:0000313" key="8">
    <source>
        <dbReference type="EMBL" id="KRL89224.1"/>
    </source>
</evidence>
<feature type="active site" description="Proton donor/acceptor" evidence="6">
    <location>
        <position position="417"/>
    </location>
</feature>
<keyword evidence="4 6" id="KW-0573">Peptidoglycan synthesis</keyword>
<dbReference type="EMBL" id="AZFK01000052">
    <property type="protein sequence ID" value="KRL89224.1"/>
    <property type="molecule type" value="Genomic_DNA"/>
</dbReference>
<dbReference type="Pfam" id="PF03734">
    <property type="entry name" value="YkuD"/>
    <property type="match status" value="1"/>
</dbReference>
<dbReference type="PANTHER" id="PTHR30582:SF33">
    <property type="entry name" value="EXPORTED PROTEIN"/>
    <property type="match status" value="1"/>
</dbReference>
<evidence type="ECO:0000256" key="6">
    <source>
        <dbReference type="PROSITE-ProRule" id="PRU01373"/>
    </source>
</evidence>
<dbReference type="InterPro" id="IPR038063">
    <property type="entry name" value="Transpep_catalytic_dom"/>
</dbReference>
<dbReference type="InterPro" id="IPR005490">
    <property type="entry name" value="LD_TPept_cat_dom"/>
</dbReference>
<accession>A0A0R1UE51</accession>
<dbReference type="PATRIC" id="fig|1423760.3.peg.1934"/>
<dbReference type="InterPro" id="IPR050979">
    <property type="entry name" value="LD-transpeptidase"/>
</dbReference>
<organism evidence="8 9">
    <name type="scientific">Limosilactobacillus ingluviei DSM 15946</name>
    <dbReference type="NCBI Taxonomy" id="1423760"/>
    <lineage>
        <taxon>Bacteria</taxon>
        <taxon>Bacillati</taxon>
        <taxon>Bacillota</taxon>
        <taxon>Bacilli</taxon>
        <taxon>Lactobacillales</taxon>
        <taxon>Lactobacillaceae</taxon>
        <taxon>Limosilactobacillus</taxon>
    </lineage>
</organism>
<dbReference type="SUPFAM" id="SSF141523">
    <property type="entry name" value="L,D-transpeptidase catalytic domain-like"/>
    <property type="match status" value="1"/>
</dbReference>
<dbReference type="UniPathway" id="UPA00219"/>
<protein>
    <recommendedName>
        <fullName evidence="7">L,D-TPase catalytic domain-containing protein</fullName>
    </recommendedName>
</protein>
<dbReference type="CDD" id="cd16913">
    <property type="entry name" value="YkuD_like"/>
    <property type="match status" value="1"/>
</dbReference>
<name>A0A0R1UE51_9LACO</name>
<dbReference type="InterPro" id="IPR038054">
    <property type="entry name" value="LD_TPept-like_central_sf"/>
</dbReference>
<dbReference type="GO" id="GO:0071972">
    <property type="term" value="F:peptidoglycan L,D-transpeptidase activity"/>
    <property type="evidence" value="ECO:0007669"/>
    <property type="project" value="TreeGrafter"/>
</dbReference>
<keyword evidence="3 6" id="KW-0133">Cell shape</keyword>
<reference evidence="8 9" key="1">
    <citation type="journal article" date="2015" name="Genome Announc.">
        <title>Expanding the biotechnology potential of lactobacilli through comparative genomics of 213 strains and associated genera.</title>
        <authorList>
            <person name="Sun Z."/>
            <person name="Harris H.M."/>
            <person name="McCann A."/>
            <person name="Guo C."/>
            <person name="Argimon S."/>
            <person name="Zhang W."/>
            <person name="Yang X."/>
            <person name="Jeffery I.B."/>
            <person name="Cooney J.C."/>
            <person name="Kagawa T.F."/>
            <person name="Liu W."/>
            <person name="Song Y."/>
            <person name="Salvetti E."/>
            <person name="Wrobel A."/>
            <person name="Rasinkangas P."/>
            <person name="Parkhill J."/>
            <person name="Rea M.C."/>
            <person name="O'Sullivan O."/>
            <person name="Ritari J."/>
            <person name="Douillard F.P."/>
            <person name="Paul Ross R."/>
            <person name="Yang R."/>
            <person name="Briner A.E."/>
            <person name="Felis G.E."/>
            <person name="de Vos W.M."/>
            <person name="Barrangou R."/>
            <person name="Klaenhammer T.R."/>
            <person name="Caufield P.W."/>
            <person name="Cui Y."/>
            <person name="Zhang H."/>
            <person name="O'Toole P.W."/>
        </authorList>
    </citation>
    <scope>NUCLEOTIDE SEQUENCE [LARGE SCALE GENOMIC DNA]</scope>
    <source>
        <strain evidence="8 9">DSM 15946</strain>
    </source>
</reference>
<evidence type="ECO:0000256" key="1">
    <source>
        <dbReference type="ARBA" id="ARBA00004752"/>
    </source>
</evidence>
<evidence type="ECO:0000256" key="2">
    <source>
        <dbReference type="ARBA" id="ARBA00022679"/>
    </source>
</evidence>
<dbReference type="Gene3D" id="3.10.20.800">
    <property type="match status" value="1"/>
</dbReference>
<comment type="caution">
    <text evidence="8">The sequence shown here is derived from an EMBL/GenBank/DDBJ whole genome shotgun (WGS) entry which is preliminary data.</text>
</comment>
<feature type="domain" description="L,D-TPase catalytic" evidence="7">
    <location>
        <begin position="337"/>
        <end position="462"/>
    </location>
</feature>
<dbReference type="GO" id="GO:0018104">
    <property type="term" value="P:peptidoglycan-protein cross-linking"/>
    <property type="evidence" value="ECO:0007669"/>
    <property type="project" value="TreeGrafter"/>
</dbReference>
<keyword evidence="5 6" id="KW-0961">Cell wall biogenesis/degradation</keyword>
<proteinExistence type="predicted"/>
<evidence type="ECO:0000256" key="5">
    <source>
        <dbReference type="ARBA" id="ARBA00023316"/>
    </source>
</evidence>
<evidence type="ECO:0000256" key="3">
    <source>
        <dbReference type="ARBA" id="ARBA00022960"/>
    </source>
</evidence>
<keyword evidence="2" id="KW-0808">Transferase</keyword>
<dbReference type="PROSITE" id="PS52029">
    <property type="entry name" value="LD_TPASE"/>
    <property type="match status" value="1"/>
</dbReference>
<dbReference type="Gene3D" id="2.40.440.10">
    <property type="entry name" value="L,D-transpeptidase catalytic domain-like"/>
    <property type="match status" value="1"/>
</dbReference>
<dbReference type="GO" id="GO:0008360">
    <property type="term" value="P:regulation of cell shape"/>
    <property type="evidence" value="ECO:0007669"/>
    <property type="project" value="UniProtKB-UniRule"/>
</dbReference>
<dbReference type="GO" id="GO:0016740">
    <property type="term" value="F:transferase activity"/>
    <property type="evidence" value="ECO:0007669"/>
    <property type="project" value="UniProtKB-KW"/>
</dbReference>
<evidence type="ECO:0000313" key="9">
    <source>
        <dbReference type="Proteomes" id="UP000050816"/>
    </source>
</evidence>
<sequence>MQRKKLLISVGIAAVALLGVSLGSRHYFQTHFNRHVTINGINVGGLTAAQAYEKVSQTKLTNRVYLNGKLVFDGHDQQPVFAKDAKQTVARQLQKQATWFPSRQPHAYTLPLQMDQAALRADMKATLHHQLGQLNGNKRLPVDAKAVWHANRVTVTPAKHGTAYDEAKVMAALLRHQNEPTIKLTAKVQQPLEADSPTVKKAVAALKKLNNGQVTYQVAGHPVKVKASQVIDKATYQAGKYHFTPVKEAAVIKQLNAKYATLGKKFKFTTHAGNTITTTADGDYGWKIMASRAATTIGQAIVTGRTQVDAKADIYGQGYDTRGLGYGVTKNDGLGDTYAEVSIADQHAWFYRDGKLVASADVVTGKHSSGDDTPKGVWYVMYQQMHTTLRGTGDDGKPYASPVTYWTPFTLSGCGFHDASWRKNWSKTAYLTDGSNGCVNMHPADAGVAFKALSNKEPVIVY</sequence>
<comment type="pathway">
    <text evidence="1 6">Cell wall biogenesis; peptidoglycan biosynthesis.</text>
</comment>